<dbReference type="InterPro" id="IPR017438">
    <property type="entry name" value="ATP-NAD_kinase_N"/>
</dbReference>
<evidence type="ECO:0000256" key="17">
    <source>
        <dbReference type="ARBA" id="ARBA00023400"/>
    </source>
</evidence>
<evidence type="ECO:0000256" key="15">
    <source>
        <dbReference type="ARBA" id="ARBA00023371"/>
    </source>
</evidence>
<evidence type="ECO:0000256" key="1">
    <source>
        <dbReference type="ARBA" id="ARBA00004496"/>
    </source>
</evidence>
<dbReference type="InterPro" id="IPR018247">
    <property type="entry name" value="EF_Hand_1_Ca_BS"/>
</dbReference>
<dbReference type="PANTHER" id="PTHR11255">
    <property type="entry name" value="DIACYLGLYCEROL KINASE"/>
    <property type="match status" value="1"/>
</dbReference>
<reference evidence="25" key="1">
    <citation type="submission" date="2025-08" db="UniProtKB">
        <authorList>
            <consortium name="Ensembl"/>
        </authorList>
    </citation>
    <scope>IDENTIFICATION</scope>
</reference>
<keyword evidence="5 20" id="KW-0808">Transferase</keyword>
<dbReference type="GO" id="GO:0005524">
    <property type="term" value="F:ATP binding"/>
    <property type="evidence" value="ECO:0007669"/>
    <property type="project" value="UniProtKB-KW"/>
</dbReference>
<dbReference type="FunFam" id="2.60.200.40:FF:000003">
    <property type="entry name" value="Diacylglycerol kinase"/>
    <property type="match status" value="1"/>
</dbReference>
<keyword evidence="7" id="KW-0677">Repeat</keyword>
<comment type="catalytic activity">
    <reaction evidence="16">
        <text>1,2-didecanoyl-sn-glycerol + ATP = 1,2-didecanoyl-sn-glycero-3-phosphate + ADP + H(+)</text>
        <dbReference type="Rhea" id="RHEA:43428"/>
        <dbReference type="ChEBI" id="CHEBI:15378"/>
        <dbReference type="ChEBI" id="CHEBI:18155"/>
        <dbReference type="ChEBI" id="CHEBI:30616"/>
        <dbReference type="ChEBI" id="CHEBI:78227"/>
        <dbReference type="ChEBI" id="CHEBI:456216"/>
    </reaction>
    <physiologicalReaction direction="left-to-right" evidence="16">
        <dbReference type="Rhea" id="RHEA:43429"/>
    </physiologicalReaction>
</comment>
<dbReference type="InterPro" id="IPR002048">
    <property type="entry name" value="EF_hand_dom"/>
</dbReference>
<comment type="catalytic activity">
    <reaction evidence="18">
        <text>a 1,2-diacyl-sn-glycerol + ATP = a 1,2-diacyl-sn-glycero-3-phosphate + ADP + H(+)</text>
        <dbReference type="Rhea" id="RHEA:10272"/>
        <dbReference type="ChEBI" id="CHEBI:15378"/>
        <dbReference type="ChEBI" id="CHEBI:17815"/>
        <dbReference type="ChEBI" id="CHEBI:30616"/>
        <dbReference type="ChEBI" id="CHEBI:58608"/>
        <dbReference type="ChEBI" id="CHEBI:456216"/>
        <dbReference type="EC" id="2.7.1.107"/>
    </reaction>
    <physiologicalReaction direction="left-to-right" evidence="18">
        <dbReference type="Rhea" id="RHEA:10273"/>
    </physiologicalReaction>
</comment>
<dbReference type="PANTHER" id="PTHR11255:SF32">
    <property type="entry name" value="DIACYLGLYCEROL KINASE BETA"/>
    <property type="match status" value="1"/>
</dbReference>
<evidence type="ECO:0000256" key="3">
    <source>
        <dbReference type="ARBA" id="ARBA00009280"/>
    </source>
</evidence>
<dbReference type="FunFam" id="3.30.60.20:FF:000013">
    <property type="entry name" value="Diacylglycerol kinase"/>
    <property type="match status" value="1"/>
</dbReference>
<dbReference type="UniPathway" id="UPA00230"/>
<dbReference type="InterPro" id="IPR016064">
    <property type="entry name" value="NAD/diacylglycerol_kinase_sf"/>
</dbReference>
<keyword evidence="26" id="KW-1185">Reference proteome</keyword>
<dbReference type="Pfam" id="PF14513">
    <property type="entry name" value="DAG_kinase_N"/>
    <property type="match status" value="2"/>
</dbReference>
<dbReference type="GO" id="GO:0005509">
    <property type="term" value="F:calcium ion binding"/>
    <property type="evidence" value="ECO:0007669"/>
    <property type="project" value="InterPro"/>
</dbReference>
<feature type="region of interest" description="Disordered" evidence="21">
    <location>
        <begin position="599"/>
        <end position="622"/>
    </location>
</feature>
<dbReference type="InterPro" id="IPR046349">
    <property type="entry name" value="C1-like_sf"/>
</dbReference>
<dbReference type="InterPro" id="IPR002219">
    <property type="entry name" value="PKC_DAG/PE"/>
</dbReference>
<dbReference type="InterPro" id="IPR038199">
    <property type="entry name" value="DGK_typeI_N_sf"/>
</dbReference>
<dbReference type="PROSITE" id="PS50081">
    <property type="entry name" value="ZF_DAG_PE_2"/>
    <property type="match status" value="2"/>
</dbReference>
<dbReference type="SMART" id="SM00054">
    <property type="entry name" value="EFh"/>
    <property type="match status" value="2"/>
</dbReference>
<dbReference type="AlphaFoldDB" id="A0A674E0E6"/>
<dbReference type="GO" id="GO:0004143">
    <property type="term" value="F:ATP-dependent diacylglycerol kinase activity"/>
    <property type="evidence" value="ECO:0007669"/>
    <property type="project" value="UniProtKB-EC"/>
</dbReference>
<comment type="similarity">
    <text evidence="3 20">Belongs to the eukaryotic diacylglycerol kinase family.</text>
</comment>
<evidence type="ECO:0000256" key="20">
    <source>
        <dbReference type="RuleBase" id="RU361128"/>
    </source>
</evidence>
<evidence type="ECO:0000313" key="25">
    <source>
        <dbReference type="Ensembl" id="ENSSTUP00000101254.1"/>
    </source>
</evidence>
<name>A0A674E0E6_SALTR</name>
<evidence type="ECO:0000256" key="6">
    <source>
        <dbReference type="ARBA" id="ARBA00022723"/>
    </source>
</evidence>
<evidence type="ECO:0000256" key="8">
    <source>
        <dbReference type="ARBA" id="ARBA00022741"/>
    </source>
</evidence>
<dbReference type="Pfam" id="PF00781">
    <property type="entry name" value="DAGK_cat"/>
    <property type="match status" value="1"/>
</dbReference>
<evidence type="ECO:0000259" key="22">
    <source>
        <dbReference type="PROSITE" id="PS50081"/>
    </source>
</evidence>
<reference evidence="25" key="2">
    <citation type="submission" date="2025-09" db="UniProtKB">
        <authorList>
            <consortium name="Ensembl"/>
        </authorList>
    </citation>
    <scope>IDENTIFICATION</scope>
</reference>
<keyword evidence="8 20" id="KW-0547">Nucleotide-binding</keyword>
<comment type="pathway">
    <text evidence="19">Glycerolipid metabolism.</text>
</comment>
<dbReference type="SUPFAM" id="SSF111331">
    <property type="entry name" value="NAD kinase/diacylglycerol kinase-like"/>
    <property type="match status" value="1"/>
</dbReference>
<dbReference type="GO" id="GO:0007200">
    <property type="term" value="P:phospholipase C-activating G protein-coupled receptor signaling pathway"/>
    <property type="evidence" value="ECO:0007669"/>
    <property type="project" value="InterPro"/>
</dbReference>
<keyword evidence="4" id="KW-0963">Cytoplasm</keyword>
<evidence type="ECO:0000256" key="18">
    <source>
        <dbReference type="ARBA" id="ARBA00023411"/>
    </source>
</evidence>
<dbReference type="InterPro" id="IPR000756">
    <property type="entry name" value="Diacylglycerol_kin_accessory"/>
</dbReference>
<proteinExistence type="inferred from homology"/>
<dbReference type="CDD" id="cd20845">
    <property type="entry name" value="C1_DGKbeta_rpt1"/>
    <property type="match status" value="1"/>
</dbReference>
<keyword evidence="10 20" id="KW-0418">Kinase</keyword>
<evidence type="ECO:0000256" key="11">
    <source>
        <dbReference type="ARBA" id="ARBA00022833"/>
    </source>
</evidence>
<feature type="compositionally biased region" description="Basic residues" evidence="21">
    <location>
        <begin position="605"/>
        <end position="615"/>
    </location>
</feature>
<dbReference type="Gene3D" id="1.10.238.10">
    <property type="entry name" value="EF-hand"/>
    <property type="match status" value="1"/>
</dbReference>
<keyword evidence="9" id="KW-0863">Zinc-finger</keyword>
<evidence type="ECO:0000256" key="4">
    <source>
        <dbReference type="ARBA" id="ARBA00022490"/>
    </source>
</evidence>
<dbReference type="PROSITE" id="PS50146">
    <property type="entry name" value="DAGK"/>
    <property type="match status" value="1"/>
</dbReference>
<evidence type="ECO:0000256" key="19">
    <source>
        <dbReference type="ARBA" id="ARBA00060536"/>
    </source>
</evidence>
<dbReference type="EC" id="2.7.1.107" evidence="20"/>
<evidence type="ECO:0000256" key="9">
    <source>
        <dbReference type="ARBA" id="ARBA00022771"/>
    </source>
</evidence>
<dbReference type="FunFam" id="3.30.60.20:FF:000016">
    <property type="entry name" value="Diacylglycerol kinase"/>
    <property type="match status" value="1"/>
</dbReference>
<dbReference type="InterPro" id="IPR001206">
    <property type="entry name" value="Diacylglycerol_kinase_cat_dom"/>
</dbReference>
<evidence type="ECO:0000259" key="24">
    <source>
        <dbReference type="PROSITE" id="PS50222"/>
    </source>
</evidence>
<evidence type="ECO:0000256" key="5">
    <source>
        <dbReference type="ARBA" id="ARBA00022679"/>
    </source>
</evidence>
<dbReference type="Pfam" id="PF00609">
    <property type="entry name" value="DAGK_acc"/>
    <property type="match status" value="1"/>
</dbReference>
<evidence type="ECO:0000256" key="13">
    <source>
        <dbReference type="ARBA" id="ARBA00022840"/>
    </source>
</evidence>
<comment type="catalytic activity">
    <reaction evidence="17">
        <text>1-octadecanoyl-2-(5Z,8Z,11Z,14Z-eicosatetraenoyl)-sn-glycerol + ATP = 1-octadecanoyl-2-(5Z,8Z,11Z,14Z-eicosatetraenoyl)-sn-glycero-3-phosphate + ADP + H(+)</text>
        <dbReference type="Rhea" id="RHEA:40323"/>
        <dbReference type="ChEBI" id="CHEBI:15378"/>
        <dbReference type="ChEBI" id="CHEBI:30616"/>
        <dbReference type="ChEBI" id="CHEBI:75728"/>
        <dbReference type="ChEBI" id="CHEBI:77091"/>
        <dbReference type="ChEBI" id="CHEBI:456216"/>
    </reaction>
    <physiologicalReaction direction="left-to-right" evidence="17">
        <dbReference type="Rhea" id="RHEA:40324"/>
    </physiologicalReaction>
</comment>
<dbReference type="GeneTree" id="ENSGT00940000159770"/>
<evidence type="ECO:0000256" key="10">
    <source>
        <dbReference type="ARBA" id="ARBA00022777"/>
    </source>
</evidence>
<dbReference type="Pfam" id="PF13499">
    <property type="entry name" value="EF-hand_7"/>
    <property type="match status" value="1"/>
</dbReference>
<dbReference type="Proteomes" id="UP000472277">
    <property type="component" value="Chromosome 37"/>
</dbReference>
<sequence length="731" mass="82775">MVIKSSLVGIIPTRIMFCVLFQEIDFEGFKVFMQTFLESELAEEFCQHLFLSFSNKGPKPSPSSIDKPRVTGLKLIKGNSTPLKVPTLPRTLPRPLGMVQLKDIVCYLSLLEGGRPEDKLEFMFRLYDTDGNGSLDSSELEHIISQMMHVAEYLEWDVTELKPILQEMMQEIDYDHDGTVSLVEWIQGGSTTIPLLVLLGLETNVKDDGQHVWRLKHFNKPAYCNLCLNMLIGLGKQGLCCSFCKYTVHERCVARAPPSCIKTYVKSKKNTEVMHHFWVEGNCPTKCDKCHKTIKCYQGLTGLHCVWCQITVHPHPHPPRRVSHLLIIFHCFLLFMISFLHLLSESSHFTNLHQVTITTIEGTHPLLVFVNPKSGGKQGDRIYRKFQYLLNPRQVYNLAKNGPMPGLNFFREVPDFRVLACGGDGTVGWILDFIDKANLDRNPPVCVLPLGTGNDLARCLRWGGGYEGESILNILRDIENSSEVMLDRWKIDVTPTDKEERGDPVPYSIVNNYFSIGVDASIAHRFHMMRERHPERFNSRTKNKLWYFEFGTSETFSATCKKLHDFLEVECDGITLDLDSISLEGIAILNIPSMHGGSNLWGESRKRRSNRRGGKKTQDKRTTVLDPKELQFAVQDPSDQLLEVVGLEGAMAMGQIHIGLRSAGRRLAQCSSVTIRTTKALPMQIDGEPWMQTPCTIEIVHKNQAPMLMGPPQGNSFFSSVIRRTCSESKD</sequence>
<dbReference type="CDD" id="cd00051">
    <property type="entry name" value="EFh"/>
    <property type="match status" value="1"/>
</dbReference>
<dbReference type="GO" id="GO:0046486">
    <property type="term" value="P:glycerolipid metabolic process"/>
    <property type="evidence" value="ECO:0007669"/>
    <property type="project" value="UniProtKB-UniPathway"/>
</dbReference>
<dbReference type="InterPro" id="IPR047471">
    <property type="entry name" value="C1_DGKbeta-like_rpt1"/>
</dbReference>
<dbReference type="Gene3D" id="3.40.50.10330">
    <property type="entry name" value="Probable inorganic polyphosphate/atp-NAD kinase, domain 1"/>
    <property type="match status" value="1"/>
</dbReference>
<accession>A0A674E0E6</accession>
<dbReference type="Pfam" id="PF00130">
    <property type="entry name" value="C1_1"/>
    <property type="match status" value="1"/>
</dbReference>
<dbReference type="SMART" id="SM00046">
    <property type="entry name" value="DAGKc"/>
    <property type="match status" value="1"/>
</dbReference>
<dbReference type="Gene3D" id="1.10.238.110">
    <property type="entry name" value="Diacylglycerol kinase alpha"/>
    <property type="match status" value="2"/>
</dbReference>
<dbReference type="SMART" id="SM00109">
    <property type="entry name" value="C1"/>
    <property type="match status" value="2"/>
</dbReference>
<evidence type="ECO:0000256" key="14">
    <source>
        <dbReference type="ARBA" id="ARBA00023098"/>
    </source>
</evidence>
<feature type="domain" description="EF-hand" evidence="24">
    <location>
        <begin position="160"/>
        <end position="195"/>
    </location>
</feature>
<dbReference type="SUPFAM" id="SSF47473">
    <property type="entry name" value="EF-hand"/>
    <property type="match status" value="1"/>
</dbReference>
<dbReference type="InterPro" id="IPR037607">
    <property type="entry name" value="DGK"/>
</dbReference>
<evidence type="ECO:0000256" key="7">
    <source>
        <dbReference type="ARBA" id="ARBA00022737"/>
    </source>
</evidence>
<dbReference type="FunFam" id="3.40.50.10330:FF:000003">
    <property type="entry name" value="Diacylglycerol kinase"/>
    <property type="match status" value="1"/>
</dbReference>
<dbReference type="Gene3D" id="3.30.60.20">
    <property type="match status" value="2"/>
</dbReference>
<feature type="domain" description="EF-hand" evidence="24">
    <location>
        <begin position="115"/>
        <end position="150"/>
    </location>
</feature>
<dbReference type="GO" id="GO:0005886">
    <property type="term" value="C:plasma membrane"/>
    <property type="evidence" value="ECO:0007669"/>
    <property type="project" value="TreeGrafter"/>
</dbReference>
<evidence type="ECO:0000256" key="12">
    <source>
        <dbReference type="ARBA" id="ARBA00022837"/>
    </source>
</evidence>
<dbReference type="SMART" id="SM00045">
    <property type="entry name" value="DAGKa"/>
    <property type="match status" value="1"/>
</dbReference>
<keyword evidence="6" id="KW-0479">Metal-binding</keyword>
<dbReference type="InterPro" id="IPR029477">
    <property type="entry name" value="DAG_kinase_typeI_N"/>
</dbReference>
<comment type="subcellular location">
    <subcellularLocation>
        <location evidence="1">Cytoplasm</location>
    </subcellularLocation>
</comment>
<dbReference type="Ensembl" id="ENSSTUT00000108623.1">
    <property type="protein sequence ID" value="ENSSTUP00000101254.1"/>
    <property type="gene ID" value="ENSSTUG00000044920.1"/>
</dbReference>
<dbReference type="InterPro" id="IPR011992">
    <property type="entry name" value="EF-hand-dom_pair"/>
</dbReference>
<keyword evidence="14" id="KW-0443">Lipid metabolism</keyword>
<dbReference type="PROSITE" id="PS00018">
    <property type="entry name" value="EF_HAND_1"/>
    <property type="match status" value="2"/>
</dbReference>
<dbReference type="PROSITE" id="PS50222">
    <property type="entry name" value="EF_HAND_2"/>
    <property type="match status" value="2"/>
</dbReference>
<comment type="pathway">
    <text evidence="2">Lipid metabolism; glycerolipid metabolism.</text>
</comment>
<feature type="domain" description="DAGKc" evidence="23">
    <location>
        <begin position="361"/>
        <end position="495"/>
    </location>
</feature>
<feature type="domain" description="Phorbol-ester/DAG-type" evidence="22">
    <location>
        <begin position="210"/>
        <end position="260"/>
    </location>
</feature>
<dbReference type="GO" id="GO:0005737">
    <property type="term" value="C:cytoplasm"/>
    <property type="evidence" value="ECO:0007669"/>
    <property type="project" value="UniProtKB-SubCell"/>
</dbReference>
<evidence type="ECO:0000313" key="26">
    <source>
        <dbReference type="Proteomes" id="UP000472277"/>
    </source>
</evidence>
<comment type="catalytic activity">
    <reaction evidence="15">
        <text>1,2-di-(9Z-octadecenoyl)-sn-glycerol + ATP = 1,2-di-(9Z-octadecenoyl)-sn-glycero-3-phosphate + ADP + H(+)</text>
        <dbReference type="Rhea" id="RHEA:40327"/>
        <dbReference type="ChEBI" id="CHEBI:15378"/>
        <dbReference type="ChEBI" id="CHEBI:30616"/>
        <dbReference type="ChEBI" id="CHEBI:52333"/>
        <dbReference type="ChEBI" id="CHEBI:74546"/>
        <dbReference type="ChEBI" id="CHEBI:456216"/>
    </reaction>
    <physiologicalReaction direction="left-to-right" evidence="15">
        <dbReference type="Rhea" id="RHEA:40328"/>
    </physiologicalReaction>
</comment>
<keyword evidence="12" id="KW-0106">Calcium</keyword>
<keyword evidence="11" id="KW-0862">Zinc</keyword>
<keyword evidence="13 20" id="KW-0067">ATP-binding</keyword>
<dbReference type="Gene3D" id="2.60.200.40">
    <property type="match status" value="1"/>
</dbReference>
<evidence type="ECO:0000256" key="16">
    <source>
        <dbReference type="ARBA" id="ARBA00023395"/>
    </source>
</evidence>
<evidence type="ECO:0000256" key="2">
    <source>
        <dbReference type="ARBA" id="ARBA00005175"/>
    </source>
</evidence>
<feature type="domain" description="Phorbol-ester/DAG-type" evidence="22">
    <location>
        <begin position="274"/>
        <end position="313"/>
    </location>
</feature>
<gene>
    <name evidence="25" type="primary">DGKB</name>
    <name evidence="25" type="synonym">LOC115177005</name>
</gene>
<evidence type="ECO:0000256" key="21">
    <source>
        <dbReference type="SAM" id="MobiDB-lite"/>
    </source>
</evidence>
<dbReference type="PROSITE" id="PS00479">
    <property type="entry name" value="ZF_DAG_PE_1"/>
    <property type="match status" value="1"/>
</dbReference>
<dbReference type="GO" id="GO:0008270">
    <property type="term" value="F:zinc ion binding"/>
    <property type="evidence" value="ECO:0007669"/>
    <property type="project" value="UniProtKB-KW"/>
</dbReference>
<dbReference type="SUPFAM" id="SSF57889">
    <property type="entry name" value="Cysteine-rich domain"/>
    <property type="match status" value="2"/>
</dbReference>
<organism evidence="25 26">
    <name type="scientific">Salmo trutta</name>
    <name type="common">Brown trout</name>
    <dbReference type="NCBI Taxonomy" id="8032"/>
    <lineage>
        <taxon>Eukaryota</taxon>
        <taxon>Metazoa</taxon>
        <taxon>Chordata</taxon>
        <taxon>Craniata</taxon>
        <taxon>Vertebrata</taxon>
        <taxon>Euteleostomi</taxon>
        <taxon>Actinopterygii</taxon>
        <taxon>Neopterygii</taxon>
        <taxon>Teleostei</taxon>
        <taxon>Protacanthopterygii</taxon>
        <taxon>Salmoniformes</taxon>
        <taxon>Salmonidae</taxon>
        <taxon>Salmoninae</taxon>
        <taxon>Salmo</taxon>
    </lineage>
</organism>
<evidence type="ECO:0000259" key="23">
    <source>
        <dbReference type="PROSITE" id="PS50146"/>
    </source>
</evidence>
<protein>
    <recommendedName>
        <fullName evidence="20">Diacylglycerol kinase</fullName>
        <shortName evidence="20">DAG kinase</shortName>
        <ecNumber evidence="20">2.7.1.107</ecNumber>
    </recommendedName>
</protein>
<dbReference type="FunFam" id="1.10.238.10:FF:000017">
    <property type="entry name" value="Diacylglycerol kinase"/>
    <property type="match status" value="1"/>
</dbReference>